<comment type="caution">
    <text evidence="2">The sequence shown here is derived from an EMBL/GenBank/DDBJ whole genome shotgun (WGS) entry which is preliminary data.</text>
</comment>
<organism evidence="2">
    <name type="scientific">Listeria monocytogenes</name>
    <dbReference type="NCBI Taxonomy" id="1639"/>
    <lineage>
        <taxon>Bacteria</taxon>
        <taxon>Bacillati</taxon>
        <taxon>Bacillota</taxon>
        <taxon>Bacilli</taxon>
        <taxon>Bacillales</taxon>
        <taxon>Listeriaceae</taxon>
        <taxon>Listeria</taxon>
    </lineage>
</organism>
<name>A0A6C9W4H1_LISMN</name>
<feature type="domain" description="BppU N-terminal" evidence="1">
    <location>
        <begin position="1"/>
        <end position="121"/>
    </location>
</feature>
<dbReference type="AlphaFoldDB" id="A0A6C9W4H1"/>
<feature type="non-terminal residue" evidence="2">
    <location>
        <position position="1"/>
    </location>
</feature>
<reference evidence="2" key="1">
    <citation type="submission" date="2019-12" db="EMBL/GenBank/DDBJ databases">
        <title>Genomic and phenotypic diversity of Listeria monocytogenes causing pregnancy-associated listeriosis from Zhejiang Province, China, 2016-2018.</title>
        <authorList>
            <person name="Zheng B."/>
        </authorList>
    </citation>
    <scope>NUCLEOTIDE SEQUENCE</scope>
    <source>
        <strain evidence="2">Lmo5965</strain>
    </source>
</reference>
<dbReference type="Pfam" id="PF10651">
    <property type="entry name" value="BppU_N"/>
    <property type="match status" value="1"/>
</dbReference>
<sequence>FSTQDSGGTARLKFTAKKDDNNLPLSSAAEVTLAMVLSVGKKYESSYIVNPEIINRTEGVFEYSLTDEQISHDGQANAELYVKYPNQTMQINRFSFVIEKAMIDDNFLPVATYYVEKWDDY</sequence>
<dbReference type="EMBL" id="WQLE01000079">
    <property type="protein sequence ID" value="MVN68851.1"/>
    <property type="molecule type" value="Genomic_DNA"/>
</dbReference>
<dbReference type="InterPro" id="IPR018913">
    <property type="entry name" value="BppU_N"/>
</dbReference>
<evidence type="ECO:0000259" key="1">
    <source>
        <dbReference type="Pfam" id="PF10651"/>
    </source>
</evidence>
<accession>A0A6C9W4H1</accession>
<proteinExistence type="predicted"/>
<protein>
    <submittedName>
        <fullName evidence="2">DUF2479 domain-containing protein</fullName>
    </submittedName>
</protein>
<feature type="non-terminal residue" evidence="2">
    <location>
        <position position="121"/>
    </location>
</feature>
<evidence type="ECO:0000313" key="2">
    <source>
        <dbReference type="EMBL" id="MVN68851.1"/>
    </source>
</evidence>
<gene>
    <name evidence="2" type="ORF">GO698_15260</name>
</gene>
<dbReference type="RefSeq" id="WP_157008716.1">
    <property type="nucleotide sequence ID" value="NZ_WQLE01000079.1"/>
</dbReference>
<dbReference type="Gene3D" id="2.60.40.3350">
    <property type="match status" value="1"/>
</dbReference>